<accession>A0A9P7ZLT7</accession>
<proteinExistence type="predicted"/>
<evidence type="ECO:0000313" key="3">
    <source>
        <dbReference type="Proteomes" id="UP000887229"/>
    </source>
</evidence>
<gene>
    <name evidence="2" type="ORF">F5Z01DRAFT_655415</name>
</gene>
<dbReference type="AlphaFoldDB" id="A0A9P7ZLT7"/>
<keyword evidence="3" id="KW-1185">Reference proteome</keyword>
<evidence type="ECO:0000313" key="2">
    <source>
        <dbReference type="EMBL" id="KAG9254483.1"/>
    </source>
</evidence>
<dbReference type="GeneID" id="70294409"/>
<sequence length="329" mass="36590">MLIEHYTMPVLSLNTNEAFEPRSYLQESEDRAAISRTSLSGRTVGGDCNYFEAPSHAAADQEYSPRSTRLTRESLDILEENHAFSSAGLLGTHYEITKQQTQVQQCGVDNQTPETPFTVTRLPSQRASLAYSGTRSGRPTRTASNSSRQTLEMTQPLLDMSPSPPSYSSWRRGFGHGVKIPPGVPLINMARNPIPEMYAMPHRLSMSSKSSSTYPRASGSVKDTSRGNSLMRRPTAKADAVVEGRRSKSSFEHTLRRHSSTSESAKMCRMPRGDGFQQQQSELSSVVEDSVAFDDENVPLLDVISRSGRRFSTLRPREYVGRRGTLKYV</sequence>
<protein>
    <submittedName>
        <fullName evidence="2">Uncharacterized protein</fullName>
    </submittedName>
</protein>
<name>A0A9P7ZLT7_9HYPO</name>
<feature type="compositionally biased region" description="Polar residues" evidence="1">
    <location>
        <begin position="206"/>
        <end position="215"/>
    </location>
</feature>
<dbReference type="RefSeq" id="XP_046118407.1">
    <property type="nucleotide sequence ID" value="XM_046263506.1"/>
</dbReference>
<reference evidence="2" key="1">
    <citation type="journal article" date="2021" name="IMA Fungus">
        <title>Genomic characterization of three marine fungi, including Emericellopsis atlantica sp. nov. with signatures of a generalist lifestyle and marine biomass degradation.</title>
        <authorList>
            <person name="Hagestad O.C."/>
            <person name="Hou L."/>
            <person name="Andersen J.H."/>
            <person name="Hansen E.H."/>
            <person name="Altermark B."/>
            <person name="Li C."/>
            <person name="Kuhnert E."/>
            <person name="Cox R.J."/>
            <person name="Crous P.W."/>
            <person name="Spatafora J.W."/>
            <person name="Lail K."/>
            <person name="Amirebrahimi M."/>
            <person name="Lipzen A."/>
            <person name="Pangilinan J."/>
            <person name="Andreopoulos W."/>
            <person name="Hayes R.D."/>
            <person name="Ng V."/>
            <person name="Grigoriev I.V."/>
            <person name="Jackson S.A."/>
            <person name="Sutton T.D.S."/>
            <person name="Dobson A.D.W."/>
            <person name="Rama T."/>
        </authorList>
    </citation>
    <scope>NUCLEOTIDE SEQUENCE</scope>
    <source>
        <strain evidence="2">TS7</strain>
    </source>
</reference>
<evidence type="ECO:0000256" key="1">
    <source>
        <dbReference type="SAM" id="MobiDB-lite"/>
    </source>
</evidence>
<organism evidence="2 3">
    <name type="scientific">Emericellopsis atlantica</name>
    <dbReference type="NCBI Taxonomy" id="2614577"/>
    <lineage>
        <taxon>Eukaryota</taxon>
        <taxon>Fungi</taxon>
        <taxon>Dikarya</taxon>
        <taxon>Ascomycota</taxon>
        <taxon>Pezizomycotina</taxon>
        <taxon>Sordariomycetes</taxon>
        <taxon>Hypocreomycetidae</taxon>
        <taxon>Hypocreales</taxon>
        <taxon>Bionectriaceae</taxon>
        <taxon>Emericellopsis</taxon>
    </lineage>
</organism>
<feature type="compositionally biased region" description="Polar residues" evidence="1">
    <location>
        <begin position="129"/>
        <end position="153"/>
    </location>
</feature>
<comment type="caution">
    <text evidence="2">The sequence shown here is derived from an EMBL/GenBank/DDBJ whole genome shotgun (WGS) entry which is preliminary data.</text>
</comment>
<feature type="region of interest" description="Disordered" evidence="1">
    <location>
        <begin position="129"/>
        <end position="166"/>
    </location>
</feature>
<feature type="region of interest" description="Disordered" evidence="1">
    <location>
        <begin position="206"/>
        <end position="270"/>
    </location>
</feature>
<feature type="compositionally biased region" description="Basic and acidic residues" evidence="1">
    <location>
        <begin position="240"/>
        <end position="254"/>
    </location>
</feature>
<dbReference type="EMBL" id="MU251254">
    <property type="protein sequence ID" value="KAG9254483.1"/>
    <property type="molecule type" value="Genomic_DNA"/>
</dbReference>
<dbReference type="Proteomes" id="UP000887229">
    <property type="component" value="Unassembled WGS sequence"/>
</dbReference>